<evidence type="ECO:0000313" key="3">
    <source>
        <dbReference type="Proteomes" id="UP001151699"/>
    </source>
</evidence>
<name>A0A9Q0S0S3_9DIPT</name>
<feature type="non-terminal residue" evidence="2">
    <location>
        <position position="350"/>
    </location>
</feature>
<dbReference type="Proteomes" id="UP001151699">
    <property type="component" value="Chromosome X"/>
</dbReference>
<evidence type="ECO:0000313" key="2">
    <source>
        <dbReference type="EMBL" id="KAJ6639253.1"/>
    </source>
</evidence>
<protein>
    <submittedName>
        <fullName evidence="2">Uncharacterized protein</fullName>
    </submittedName>
</protein>
<feature type="compositionally biased region" description="Basic and acidic residues" evidence="1">
    <location>
        <begin position="7"/>
        <end position="17"/>
    </location>
</feature>
<evidence type="ECO:0000256" key="1">
    <source>
        <dbReference type="SAM" id="MobiDB-lite"/>
    </source>
</evidence>
<feature type="region of interest" description="Disordered" evidence="1">
    <location>
        <begin position="1"/>
        <end position="24"/>
    </location>
</feature>
<feature type="non-terminal residue" evidence="2">
    <location>
        <position position="1"/>
    </location>
</feature>
<sequence length="350" mass="39548">PNRQIKKAKEPEKERPPWKPVSIATPSKADKNALLKAKILDATRRALISQRIAHTSCQTDPIPSRDQQVETDGSVTIKKESPGGCEKIIFFEKYCKKEKFIAVILTQTIGIATDDILVNEIATQTARPKTSLSFATLPFRNKSDNHRIYGSVDRNILRNARSLQVQVQGMKRIEEQLWAKRNKICLDDDTHTANNKETIHDSQELEFSDDSLCDNEKTPDFCRHFSSDGCDDRGNDVEENFLNAPTLTSWTGFESSDEDDYDLPELPKRTVSEGYAPWKNFRDILVGNRLANMHLSPIPPRKANYRSKSVTWSDAQHRAVSELMFEASALLDVFDNVALLIGPDLSCKVV</sequence>
<reference evidence="2" key="1">
    <citation type="submission" date="2022-07" db="EMBL/GenBank/DDBJ databases">
        <authorList>
            <person name="Trinca V."/>
            <person name="Uliana J.V.C."/>
            <person name="Torres T.T."/>
            <person name="Ward R.J."/>
            <person name="Monesi N."/>
        </authorList>
    </citation>
    <scope>NUCLEOTIDE SEQUENCE</scope>
    <source>
        <strain evidence="2">HSMRA1968</strain>
        <tissue evidence="2">Whole embryos</tissue>
    </source>
</reference>
<comment type="caution">
    <text evidence="2">The sequence shown here is derived from an EMBL/GenBank/DDBJ whole genome shotgun (WGS) entry which is preliminary data.</text>
</comment>
<dbReference type="OrthoDB" id="8043261at2759"/>
<organism evidence="2 3">
    <name type="scientific">Pseudolycoriella hygida</name>
    <dbReference type="NCBI Taxonomy" id="35572"/>
    <lineage>
        <taxon>Eukaryota</taxon>
        <taxon>Metazoa</taxon>
        <taxon>Ecdysozoa</taxon>
        <taxon>Arthropoda</taxon>
        <taxon>Hexapoda</taxon>
        <taxon>Insecta</taxon>
        <taxon>Pterygota</taxon>
        <taxon>Neoptera</taxon>
        <taxon>Endopterygota</taxon>
        <taxon>Diptera</taxon>
        <taxon>Nematocera</taxon>
        <taxon>Sciaroidea</taxon>
        <taxon>Sciaridae</taxon>
        <taxon>Pseudolycoriella</taxon>
    </lineage>
</organism>
<dbReference type="AlphaFoldDB" id="A0A9Q0S0S3"/>
<dbReference type="EMBL" id="WJQU01000003">
    <property type="protein sequence ID" value="KAJ6639253.1"/>
    <property type="molecule type" value="Genomic_DNA"/>
</dbReference>
<proteinExistence type="predicted"/>
<keyword evidence="3" id="KW-1185">Reference proteome</keyword>
<gene>
    <name evidence="2" type="ORF">Bhyg_11995</name>
</gene>
<accession>A0A9Q0S0S3</accession>